<comment type="caution">
    <text evidence="2">The sequence shown here is derived from an EMBL/GenBank/DDBJ whole genome shotgun (WGS) entry which is preliminary data.</text>
</comment>
<gene>
    <name evidence="2" type="ORF">GH741_04715</name>
</gene>
<keyword evidence="3" id="KW-1185">Reference proteome</keyword>
<dbReference type="Gene3D" id="3.10.28.10">
    <property type="entry name" value="Homing endonucleases"/>
    <property type="match status" value="1"/>
</dbReference>
<evidence type="ECO:0000313" key="2">
    <source>
        <dbReference type="EMBL" id="MRH41976.1"/>
    </source>
</evidence>
<dbReference type="RefSeq" id="WP_153735634.1">
    <property type="nucleotide sequence ID" value="NZ_WJNG01000003.1"/>
</dbReference>
<dbReference type="InterPro" id="IPR004860">
    <property type="entry name" value="LAGLIDADG_dom"/>
</dbReference>
<keyword evidence="2" id="KW-0378">Hydrolase</keyword>
<name>A0A6A8DBR7_9BACI</name>
<dbReference type="Proteomes" id="UP000799092">
    <property type="component" value="Unassembled WGS sequence"/>
</dbReference>
<dbReference type="AlphaFoldDB" id="A0A6A8DBR7"/>
<reference evidence="2" key="1">
    <citation type="submission" date="2019-11" db="EMBL/GenBank/DDBJ databases">
        <authorList>
            <person name="Li J."/>
        </authorList>
    </citation>
    <scope>NUCLEOTIDE SEQUENCE</scope>
    <source>
        <strain evidence="2">B6B</strain>
    </source>
</reference>
<sequence length="288" mass="34289">MLFIKKFDPVQINILFASILGDGEITKAYPNSRRKNVSYREHFSLNQYEYRKWKSDFFPEFLYFRKQKDTLVSKSSPIMTELYAYFYNSSGNKRIPPELLLYCLSPYFVATLYMDDGSLLVSKRINHKSQKIYLSPVIALYLQNYPYDDLVILSSHFDKHFKIKLRLQKRKDGHGFILRTSKMNDTLHFLKIIMEACRNCMSMYYKTNWEYRFQLEAKILNQQHPDYSVIASSSERNKNYTPVEIKKLAELKINGYTDQKIADELNRSYWSVVYKIAELKKKGHLESR</sequence>
<feature type="domain" description="Homing endonuclease LAGLIDADG" evidence="1">
    <location>
        <begin position="13"/>
        <end position="184"/>
    </location>
</feature>
<dbReference type="Pfam" id="PF03161">
    <property type="entry name" value="LAGLIDADG_2"/>
    <property type="match status" value="1"/>
</dbReference>
<accession>A0A6A8DBR7</accession>
<organism evidence="2 3">
    <name type="scientific">Aquibacillus halophilus</name>
    <dbReference type="NCBI Taxonomy" id="930132"/>
    <lineage>
        <taxon>Bacteria</taxon>
        <taxon>Bacillati</taxon>
        <taxon>Bacillota</taxon>
        <taxon>Bacilli</taxon>
        <taxon>Bacillales</taxon>
        <taxon>Bacillaceae</taxon>
        <taxon>Aquibacillus</taxon>
    </lineage>
</organism>
<dbReference type="InterPro" id="IPR027434">
    <property type="entry name" value="Homing_endonucl"/>
</dbReference>
<evidence type="ECO:0000313" key="3">
    <source>
        <dbReference type="Proteomes" id="UP000799092"/>
    </source>
</evidence>
<protein>
    <submittedName>
        <fullName evidence="2">DNA endonuclease</fullName>
    </submittedName>
</protein>
<evidence type="ECO:0000259" key="1">
    <source>
        <dbReference type="Pfam" id="PF03161"/>
    </source>
</evidence>
<dbReference type="GO" id="GO:0004519">
    <property type="term" value="F:endonuclease activity"/>
    <property type="evidence" value="ECO:0007669"/>
    <property type="project" value="UniProtKB-KW"/>
</dbReference>
<keyword evidence="2" id="KW-0255">Endonuclease</keyword>
<dbReference type="OrthoDB" id="2351986at2"/>
<keyword evidence="2" id="KW-0540">Nuclease</keyword>
<dbReference type="EMBL" id="WJNG01000003">
    <property type="protein sequence ID" value="MRH41976.1"/>
    <property type="molecule type" value="Genomic_DNA"/>
</dbReference>
<dbReference type="SUPFAM" id="SSF55608">
    <property type="entry name" value="Homing endonucleases"/>
    <property type="match status" value="1"/>
</dbReference>
<proteinExistence type="predicted"/>